<feature type="region of interest" description="Disordered" evidence="1">
    <location>
        <begin position="169"/>
        <end position="198"/>
    </location>
</feature>
<evidence type="ECO:0000256" key="1">
    <source>
        <dbReference type="SAM" id="MobiDB-lite"/>
    </source>
</evidence>
<sequence>MSKKVVLHVYPSGVLKGCPIWCIVREISVSLSDAKKLSVDNIRNIVALGYSKRNIKAIYLSKPSLGFEESLVAINSGTEVKELCLLSLILEYVCLYVRHNDETKSDSDNSDAMVDNDFNEYGSDVDDEEVARIIKNKQKLDKDHLVDLEALRDEGVKFISGDAFKTNYQDLDNANSPPRSETDEDGNYERRKGKNRRTTVYPHYKERTTKDGVHLEAGMMLVDKKQLKEAIEDYQMYNRHGLKTVKSDTGRLYLVCKVEGFEWTWFASTPQGEKSFQIKNMPIPHSCVPYSFERVFFKGYAKCDSINNNMAEIFNAFIIEHRFKPMPLSSASSSTVAAAEPSTPPQSAAVVAQLASDSTDADASVGDTTYSIAASNAYVHRQLGKLPVKRALRTSQSGEGVPTQESQTLTI</sequence>
<evidence type="ECO:0008006" key="4">
    <source>
        <dbReference type="Google" id="ProtNLM"/>
    </source>
</evidence>
<comment type="caution">
    <text evidence="2">The sequence shown here is derived from an EMBL/GenBank/DDBJ whole genome shotgun (WGS) entry which is preliminary data.</text>
</comment>
<name>A0A9Q1QCJ4_9CARY</name>
<dbReference type="AlphaFoldDB" id="A0A9Q1QCJ4"/>
<feature type="compositionally biased region" description="Polar residues" evidence="1">
    <location>
        <begin position="169"/>
        <end position="179"/>
    </location>
</feature>
<proteinExistence type="predicted"/>
<protein>
    <recommendedName>
        <fullName evidence="4">Transposase MuDR plant domain-containing protein</fullName>
    </recommendedName>
</protein>
<keyword evidence="3" id="KW-1185">Reference proteome</keyword>
<evidence type="ECO:0000313" key="2">
    <source>
        <dbReference type="EMBL" id="KAJ8436694.1"/>
    </source>
</evidence>
<reference evidence="2" key="1">
    <citation type="submission" date="2022-04" db="EMBL/GenBank/DDBJ databases">
        <title>Carnegiea gigantea Genome sequencing and assembly v2.</title>
        <authorList>
            <person name="Copetti D."/>
            <person name="Sanderson M.J."/>
            <person name="Burquez A."/>
            <person name="Wojciechowski M.F."/>
        </authorList>
    </citation>
    <scope>NUCLEOTIDE SEQUENCE</scope>
    <source>
        <strain evidence="2">SGP5-SGP5p</strain>
        <tissue evidence="2">Aerial part</tissue>
    </source>
</reference>
<accession>A0A9Q1QCJ4</accession>
<gene>
    <name evidence="2" type="ORF">Cgig2_025524</name>
</gene>
<dbReference type="EMBL" id="JAKOGI010000334">
    <property type="protein sequence ID" value="KAJ8436694.1"/>
    <property type="molecule type" value="Genomic_DNA"/>
</dbReference>
<dbReference type="Proteomes" id="UP001153076">
    <property type="component" value="Unassembled WGS sequence"/>
</dbReference>
<organism evidence="2 3">
    <name type="scientific">Carnegiea gigantea</name>
    <dbReference type="NCBI Taxonomy" id="171969"/>
    <lineage>
        <taxon>Eukaryota</taxon>
        <taxon>Viridiplantae</taxon>
        <taxon>Streptophyta</taxon>
        <taxon>Embryophyta</taxon>
        <taxon>Tracheophyta</taxon>
        <taxon>Spermatophyta</taxon>
        <taxon>Magnoliopsida</taxon>
        <taxon>eudicotyledons</taxon>
        <taxon>Gunneridae</taxon>
        <taxon>Pentapetalae</taxon>
        <taxon>Caryophyllales</taxon>
        <taxon>Cactineae</taxon>
        <taxon>Cactaceae</taxon>
        <taxon>Cactoideae</taxon>
        <taxon>Echinocereeae</taxon>
        <taxon>Carnegiea</taxon>
    </lineage>
</organism>
<evidence type="ECO:0000313" key="3">
    <source>
        <dbReference type="Proteomes" id="UP001153076"/>
    </source>
</evidence>